<dbReference type="InterPro" id="IPR050189">
    <property type="entry name" value="MFS_Efflux_Transporters"/>
</dbReference>
<dbReference type="EMBL" id="JAUQOO010000001">
    <property type="protein sequence ID" value="MDO7925201.1"/>
    <property type="molecule type" value="Genomic_DNA"/>
</dbReference>
<comment type="caution">
    <text evidence="8">The sequence shown here is derived from an EMBL/GenBank/DDBJ whole genome shotgun (WGS) entry which is preliminary data.</text>
</comment>
<evidence type="ECO:0000256" key="6">
    <source>
        <dbReference type="SAM" id="Phobius"/>
    </source>
</evidence>
<keyword evidence="2" id="KW-1003">Cell membrane</keyword>
<keyword evidence="4 6" id="KW-1133">Transmembrane helix</keyword>
<dbReference type="InterPro" id="IPR036259">
    <property type="entry name" value="MFS_trans_sf"/>
</dbReference>
<evidence type="ECO:0000256" key="3">
    <source>
        <dbReference type="ARBA" id="ARBA00022692"/>
    </source>
</evidence>
<feature type="transmembrane region" description="Helical" evidence="6">
    <location>
        <begin position="56"/>
        <end position="75"/>
    </location>
</feature>
<evidence type="ECO:0000256" key="4">
    <source>
        <dbReference type="ARBA" id="ARBA00022989"/>
    </source>
</evidence>
<evidence type="ECO:0000256" key="1">
    <source>
        <dbReference type="ARBA" id="ARBA00004651"/>
    </source>
</evidence>
<keyword evidence="3 6" id="KW-0812">Transmembrane</keyword>
<feature type="transmembrane region" description="Helical" evidence="6">
    <location>
        <begin position="218"/>
        <end position="236"/>
    </location>
</feature>
<evidence type="ECO:0000256" key="2">
    <source>
        <dbReference type="ARBA" id="ARBA00022475"/>
    </source>
</evidence>
<feature type="transmembrane region" description="Helical" evidence="6">
    <location>
        <begin position="282"/>
        <end position="299"/>
    </location>
</feature>
<gene>
    <name evidence="8" type="ORF">Q6A51_00315</name>
</gene>
<evidence type="ECO:0000313" key="8">
    <source>
        <dbReference type="EMBL" id="MDO7925201.1"/>
    </source>
</evidence>
<dbReference type="PROSITE" id="PS50850">
    <property type="entry name" value="MFS"/>
    <property type="match status" value="1"/>
</dbReference>
<dbReference type="InterPro" id="IPR001958">
    <property type="entry name" value="Tet-R_TetA/multi-R_MdtG-like"/>
</dbReference>
<evidence type="ECO:0000259" key="7">
    <source>
        <dbReference type="PROSITE" id="PS50850"/>
    </source>
</evidence>
<proteinExistence type="predicted"/>
<reference evidence="8 9" key="1">
    <citation type="submission" date="2023-07" db="EMBL/GenBank/DDBJ databases">
        <title>Identification of four novel Pseudomonas species associated with bacterial leaf spot of cucurbits.</title>
        <authorList>
            <person name="Fullem K.R."/>
        </authorList>
    </citation>
    <scope>NUCLEOTIDE SEQUENCE [LARGE SCALE GENOMIC DNA]</scope>
    <source>
        <strain evidence="8 9">KFB 138</strain>
    </source>
</reference>
<dbReference type="RefSeq" id="WP_304573839.1">
    <property type="nucleotide sequence ID" value="NZ_JAUQOO010000001.1"/>
</dbReference>
<feature type="domain" description="Major facilitator superfamily (MFS) profile" evidence="7">
    <location>
        <begin position="18"/>
        <end position="393"/>
    </location>
</feature>
<feature type="transmembrane region" description="Helical" evidence="6">
    <location>
        <begin position="305"/>
        <end position="330"/>
    </location>
</feature>
<protein>
    <submittedName>
        <fullName evidence="8">MFS transporter</fullName>
    </submittedName>
</protein>
<dbReference type="Proteomes" id="UP001223016">
    <property type="component" value="Unassembled WGS sequence"/>
</dbReference>
<feature type="transmembrane region" description="Helical" evidence="6">
    <location>
        <begin position="109"/>
        <end position="134"/>
    </location>
</feature>
<feature type="transmembrane region" description="Helical" evidence="6">
    <location>
        <begin position="371"/>
        <end position="391"/>
    </location>
</feature>
<feature type="transmembrane region" description="Helical" evidence="6">
    <location>
        <begin position="248"/>
        <end position="270"/>
    </location>
</feature>
<evidence type="ECO:0000256" key="5">
    <source>
        <dbReference type="ARBA" id="ARBA00023136"/>
    </source>
</evidence>
<keyword evidence="5 6" id="KW-0472">Membrane</keyword>
<feature type="transmembrane region" description="Helical" evidence="6">
    <location>
        <begin position="170"/>
        <end position="188"/>
    </location>
</feature>
<dbReference type="SUPFAM" id="SSF103473">
    <property type="entry name" value="MFS general substrate transporter"/>
    <property type="match status" value="1"/>
</dbReference>
<evidence type="ECO:0000313" key="9">
    <source>
        <dbReference type="Proteomes" id="UP001223016"/>
    </source>
</evidence>
<comment type="subcellular location">
    <subcellularLocation>
        <location evidence="1">Cell membrane</location>
        <topology evidence="1">Multi-pass membrane protein</topology>
    </subcellularLocation>
</comment>
<feature type="transmembrane region" description="Helical" evidence="6">
    <location>
        <begin position="146"/>
        <end position="164"/>
    </location>
</feature>
<dbReference type="Pfam" id="PF07690">
    <property type="entry name" value="MFS_1"/>
    <property type="match status" value="2"/>
</dbReference>
<organism evidence="8 9">
    <name type="scientific">Pseudomonas serbiensis</name>
    <dbReference type="NCBI Taxonomy" id="3064350"/>
    <lineage>
        <taxon>Bacteria</taxon>
        <taxon>Pseudomonadati</taxon>
        <taxon>Pseudomonadota</taxon>
        <taxon>Gammaproteobacteria</taxon>
        <taxon>Pseudomonadales</taxon>
        <taxon>Pseudomonadaceae</taxon>
        <taxon>Pseudomonas</taxon>
    </lineage>
</organism>
<dbReference type="Gene3D" id="1.20.1250.20">
    <property type="entry name" value="MFS general substrate transporter like domains"/>
    <property type="match status" value="1"/>
</dbReference>
<dbReference type="InterPro" id="IPR020846">
    <property type="entry name" value="MFS_dom"/>
</dbReference>
<feature type="transmembrane region" description="Helical" evidence="6">
    <location>
        <begin position="337"/>
        <end position="359"/>
    </location>
</feature>
<accession>A0ABT9CI88</accession>
<dbReference type="PANTHER" id="PTHR43124">
    <property type="entry name" value="PURINE EFFLUX PUMP PBUE"/>
    <property type="match status" value="1"/>
</dbReference>
<sequence>MRQKTPSPPQSIKIDRLFLLALSMAVFFVGVTEFMLSSMLGPLAQAFHTSTSGAAWLISSYALSFAIAAPLLGYFSDRMQRRKLLLFALILFAVDTMAIVVAPTLEIAIVLRVIGGIASAIIIPTTFAIVADAISPEKQSGAMGKVMLGMTLGIAVGPALAGVLADFLGWAAPFVMVSCGCILVFLIARQRLPMQPVIPRVEGHALGWCKRWYILRPLIAKGAWNGTGVAGLLLSGEVLRQRYGFSSAQIGISIAAFGVGLAVGNIAAGLLRSYMRRDEDMLLLVLVILVLSMSTFMLLPLPLPVALFCLGAWGAALGLGAPAGTVVLASRSGPDKGVVLSFAETFNNIAILASVPLAARLLEVNGPAATMWVLGVGLSIGAWLIVLDWFATRKAGLGDQWSSEST</sequence>
<dbReference type="PRINTS" id="PR01035">
    <property type="entry name" value="TCRTETA"/>
</dbReference>
<feature type="transmembrane region" description="Helical" evidence="6">
    <location>
        <begin position="84"/>
        <end position="103"/>
    </location>
</feature>
<dbReference type="InterPro" id="IPR011701">
    <property type="entry name" value="MFS"/>
</dbReference>
<keyword evidence="9" id="KW-1185">Reference proteome</keyword>
<dbReference type="PANTHER" id="PTHR43124:SF3">
    <property type="entry name" value="CHLORAMPHENICOL EFFLUX PUMP RV0191"/>
    <property type="match status" value="1"/>
</dbReference>
<name>A0ABT9CI88_9PSED</name>